<evidence type="ECO:0000313" key="7">
    <source>
        <dbReference type="EMBL" id="KAB8241821.1"/>
    </source>
</evidence>
<dbReference type="GO" id="GO:0051295">
    <property type="term" value="P:establishment of meiotic spindle localization"/>
    <property type="evidence" value="ECO:0007669"/>
    <property type="project" value="TreeGrafter"/>
</dbReference>
<keyword evidence="5" id="KW-0472">Membrane</keyword>
<keyword evidence="2" id="KW-0963">Cytoplasm</keyword>
<reference evidence="7" key="1">
    <citation type="submission" date="2019-04" db="EMBL/GenBank/DDBJ databases">
        <title>Friends and foes A comparative genomics study of 23 Aspergillus species from section Flavi.</title>
        <authorList>
            <consortium name="DOE Joint Genome Institute"/>
            <person name="Kjaerbolling I."/>
            <person name="Vesth T."/>
            <person name="Frisvad J.C."/>
            <person name="Nybo J.L."/>
            <person name="Theobald S."/>
            <person name="Kildgaard S."/>
            <person name="Isbrandt T."/>
            <person name="Kuo A."/>
            <person name="Sato A."/>
            <person name="Lyhne E.K."/>
            <person name="Kogle M.E."/>
            <person name="Wiebenga A."/>
            <person name="Kun R.S."/>
            <person name="Lubbers R.J."/>
            <person name="Makela M.R."/>
            <person name="Barry K."/>
            <person name="Chovatia M."/>
            <person name="Clum A."/>
            <person name="Daum C."/>
            <person name="Haridas S."/>
            <person name="He G."/>
            <person name="LaButti K."/>
            <person name="Lipzen A."/>
            <person name="Mondo S."/>
            <person name="Riley R."/>
            <person name="Salamov A."/>
            <person name="Simmons B.A."/>
            <person name="Magnuson J.K."/>
            <person name="Henrissat B."/>
            <person name="Mortensen U.H."/>
            <person name="Larsen T.O."/>
            <person name="Devries R.P."/>
            <person name="Grigoriev I.V."/>
            <person name="Machida M."/>
            <person name="Baker S.E."/>
            <person name="Andersen M.R."/>
        </authorList>
    </citation>
    <scope>NUCLEOTIDE SEQUENCE [LARGE SCALE GENOMIC DNA]</scope>
    <source>
        <strain evidence="7">CBS 121.62</strain>
    </source>
</reference>
<comment type="subcellular location">
    <subcellularLocation>
        <location evidence="1">Cytoplasm</location>
    </subcellularLocation>
</comment>
<feature type="compositionally biased region" description="Basic and acidic residues" evidence="4">
    <location>
        <begin position="132"/>
        <end position="143"/>
    </location>
</feature>
<feature type="region of interest" description="Disordered" evidence="4">
    <location>
        <begin position="69"/>
        <end position="143"/>
    </location>
</feature>
<feature type="domain" description="Calponin-homology (CH)" evidence="6">
    <location>
        <begin position="642"/>
        <end position="763"/>
    </location>
</feature>
<feature type="compositionally biased region" description="Polar residues" evidence="4">
    <location>
        <begin position="354"/>
        <end position="364"/>
    </location>
</feature>
<dbReference type="InterPro" id="IPR001715">
    <property type="entry name" value="CH_dom"/>
</dbReference>
<dbReference type="PROSITE" id="PS50021">
    <property type="entry name" value="CH"/>
    <property type="match status" value="1"/>
</dbReference>
<dbReference type="Proteomes" id="UP000325434">
    <property type="component" value="Unassembled WGS sequence"/>
</dbReference>
<dbReference type="VEuPathDB" id="FungiDB:AFLA_000832"/>
<dbReference type="GO" id="GO:0000922">
    <property type="term" value="C:spindle pole"/>
    <property type="evidence" value="ECO:0007669"/>
    <property type="project" value="TreeGrafter"/>
</dbReference>
<feature type="region of interest" description="Disordered" evidence="4">
    <location>
        <begin position="1"/>
        <end position="33"/>
    </location>
</feature>
<dbReference type="SUPFAM" id="SSF47576">
    <property type="entry name" value="Calponin-homology domain, CH-domain"/>
    <property type="match status" value="1"/>
</dbReference>
<dbReference type="GO" id="GO:0000278">
    <property type="term" value="P:mitotic cell cycle"/>
    <property type="evidence" value="ECO:0007669"/>
    <property type="project" value="TreeGrafter"/>
</dbReference>
<dbReference type="CDD" id="cd21223">
    <property type="entry name" value="CH_ASPM_rpt1"/>
    <property type="match status" value="1"/>
</dbReference>
<dbReference type="GO" id="GO:0005737">
    <property type="term" value="C:cytoplasm"/>
    <property type="evidence" value="ECO:0007669"/>
    <property type="project" value="UniProtKB-SubCell"/>
</dbReference>
<dbReference type="AlphaFoldDB" id="A0A5N6GHH1"/>
<name>A0A5N6GHH1_ASPFL</name>
<dbReference type="PANTHER" id="PTHR22706:SF1">
    <property type="entry name" value="ASSEMBLY FACTOR FOR SPINDLE MICROTUBULES"/>
    <property type="match status" value="1"/>
</dbReference>
<evidence type="ECO:0000256" key="2">
    <source>
        <dbReference type="ARBA" id="ARBA00022490"/>
    </source>
</evidence>
<feature type="compositionally biased region" description="Polar residues" evidence="4">
    <location>
        <begin position="292"/>
        <end position="311"/>
    </location>
</feature>
<dbReference type="VEuPathDB" id="FungiDB:F9C07_2198546"/>
<proteinExistence type="predicted"/>
<feature type="transmembrane region" description="Helical" evidence="5">
    <location>
        <begin position="1069"/>
        <end position="1089"/>
    </location>
</feature>
<feature type="region of interest" description="Disordered" evidence="4">
    <location>
        <begin position="287"/>
        <end position="315"/>
    </location>
</feature>
<keyword evidence="5" id="KW-1133">Transmembrane helix</keyword>
<dbReference type="Gene3D" id="1.10.418.10">
    <property type="entry name" value="Calponin-like domain"/>
    <property type="match status" value="1"/>
</dbReference>
<keyword evidence="3" id="KW-0112">Calmodulin-binding</keyword>
<dbReference type="GO" id="GO:0005516">
    <property type="term" value="F:calmodulin binding"/>
    <property type="evidence" value="ECO:0007669"/>
    <property type="project" value="UniProtKB-KW"/>
</dbReference>
<dbReference type="GO" id="GO:0007051">
    <property type="term" value="P:spindle organization"/>
    <property type="evidence" value="ECO:0007669"/>
    <property type="project" value="TreeGrafter"/>
</dbReference>
<protein>
    <recommendedName>
        <fullName evidence="6">Calponin-homology (CH) domain-containing protein</fullName>
    </recommendedName>
</protein>
<dbReference type="InterPro" id="IPR036872">
    <property type="entry name" value="CH_dom_sf"/>
</dbReference>
<keyword evidence="5" id="KW-0812">Transmembrane</keyword>
<organism evidence="7">
    <name type="scientific">Aspergillus flavus</name>
    <dbReference type="NCBI Taxonomy" id="5059"/>
    <lineage>
        <taxon>Eukaryota</taxon>
        <taxon>Fungi</taxon>
        <taxon>Dikarya</taxon>
        <taxon>Ascomycota</taxon>
        <taxon>Pezizomycotina</taxon>
        <taxon>Eurotiomycetes</taxon>
        <taxon>Eurotiomycetidae</taxon>
        <taxon>Eurotiales</taxon>
        <taxon>Aspergillaceae</taxon>
        <taxon>Aspergillus</taxon>
        <taxon>Aspergillus subgen. Circumdati</taxon>
    </lineage>
</organism>
<dbReference type="PANTHER" id="PTHR22706">
    <property type="entry name" value="ASSEMBLY FACTOR FOR SPINDLE MICROTUBULES"/>
    <property type="match status" value="1"/>
</dbReference>
<sequence length="1104" mass="124805">MSGLLGEVGTPCPSRFSRFDRGSGGDSSSNKLWEDSLENCDETANIEFTTEIKAPLLTGVKPRRRTKTGSSFAIHHDGEQNLVQTANPRRRETRPAVAPSGRKMSLLAQPAQRFRPKASSTASPPRNSKPLGEPEKRLRNTKLDAQKNRELLMQINENGRKTPSKNALRTDVRRNTVYIPTDDTTVASLFMGISSPAKSNNVQYYVPEDTRVNTLESQIARKRQAKRSLASSAQRIPLQPSAKVKQEPCIHVDIAGKNGGKENVPPGTCLLDKEKGKVSQSMKINDEYENPRTASKPAQTQLRGYPSTKSMNPLAARPVNGTIKRTVTGENRNNAKTPSVHARGSKVEKRRTNVNRTPSVSKNSTFANTLRNSEMRANPSKDSVVRPKSKHIDDKYPLVKEDITNPELYEEDWLSHQEIMITQLANGLFDQANESLSFKEPTVLRQELLKLYQTTSFAHLYKRVQASLLYGAMSIPKDVLVRNDRLQQDVGMKRRFLDFWMQTYDPRALRAAVETVTGRRMTVNKLDQETSHSHPDMDSGNGRALKRGLENFLNTFLLQNQDMERYAREFSSSDLEVGTTYHRTVLRSIMIVILLDKGMSSPGTVLPRCLFLRSSQLKSSAAVIQALARFLLPSSGDITKTLGHLDCQLVYEQSALQEYEYQISNLAVDMRDGVRLTRIVELLLYPTDLSLADGERLGPLSQGLKLPCLSRTVKLFNVRIALDALACSKSSYKLVRRIRAEDIVDGHREKTIALLWGLVSQWSLAGLVDWYELRKEIDRLKQKAVTQYGYELVKDEGWFNGDFEGLYGKSDDATSLLRQWASILGCLKGLRLENFSTSFADGKIYESIVDEYESYILKGDQPLSTELKGLPFSLQSRLRALGCSAQLAYLISPGSSRSHILDSDFTLGALTFLCSRFLSATKRARAATVLQRRWRQVLANRNLQRRTVARDVARQCAAVVQTRDRILWAKDIIILWWRTLKAKQQRHNSTDSRYQALLILATLTPDYEFDLLTMTSFLDSSDQHFICLSAYHRPVLENDWELFGWTDAFALVYAYLLDCLVVVEGDYDVMLYVIVFWVVCFGILLNHAIHPNMTIIQVFQDRSY</sequence>
<evidence type="ECO:0000256" key="1">
    <source>
        <dbReference type="ARBA" id="ARBA00004496"/>
    </source>
</evidence>
<dbReference type="EMBL" id="ML734679">
    <property type="protein sequence ID" value="KAB8241821.1"/>
    <property type="molecule type" value="Genomic_DNA"/>
</dbReference>
<gene>
    <name evidence="7" type="ORF">BDV35DRAFT_384566</name>
</gene>
<evidence type="ECO:0000259" key="6">
    <source>
        <dbReference type="PROSITE" id="PS50021"/>
    </source>
</evidence>
<evidence type="ECO:0000256" key="3">
    <source>
        <dbReference type="ARBA" id="ARBA00022860"/>
    </source>
</evidence>
<evidence type="ECO:0000256" key="4">
    <source>
        <dbReference type="SAM" id="MobiDB-lite"/>
    </source>
</evidence>
<feature type="region of interest" description="Disordered" evidence="4">
    <location>
        <begin position="329"/>
        <end position="364"/>
    </location>
</feature>
<evidence type="ECO:0000256" key="5">
    <source>
        <dbReference type="SAM" id="Phobius"/>
    </source>
</evidence>
<dbReference type="InterPro" id="IPR051185">
    <property type="entry name" value="ASPM"/>
</dbReference>
<accession>A0A5N6GHH1</accession>